<accession>A0A9K3N5C2</accession>
<keyword evidence="3" id="KW-1185">Reference proteome</keyword>
<proteinExistence type="predicted"/>
<protein>
    <submittedName>
        <fullName evidence="2">Uncharacterized protein</fullName>
    </submittedName>
</protein>
<reference evidence="2" key="2">
    <citation type="submission" date="2020-06" db="EMBL/GenBank/DDBJ databases">
        <title>Helianthus annuus Genome sequencing and assembly Release 2.</title>
        <authorList>
            <person name="Gouzy J."/>
            <person name="Langlade N."/>
            <person name="Munos S."/>
        </authorList>
    </citation>
    <scope>NUCLEOTIDE SEQUENCE</scope>
    <source>
        <tissue evidence="2">Leaves</tissue>
    </source>
</reference>
<reference evidence="2" key="1">
    <citation type="journal article" date="2017" name="Nature">
        <title>The sunflower genome provides insights into oil metabolism, flowering and Asterid evolution.</title>
        <authorList>
            <person name="Badouin H."/>
            <person name="Gouzy J."/>
            <person name="Grassa C.J."/>
            <person name="Murat F."/>
            <person name="Staton S.E."/>
            <person name="Cottret L."/>
            <person name="Lelandais-Briere C."/>
            <person name="Owens G.L."/>
            <person name="Carrere S."/>
            <person name="Mayjonade B."/>
            <person name="Legrand L."/>
            <person name="Gill N."/>
            <person name="Kane N.C."/>
            <person name="Bowers J.E."/>
            <person name="Hubner S."/>
            <person name="Bellec A."/>
            <person name="Berard A."/>
            <person name="Berges H."/>
            <person name="Blanchet N."/>
            <person name="Boniface M.C."/>
            <person name="Brunel D."/>
            <person name="Catrice O."/>
            <person name="Chaidir N."/>
            <person name="Claudel C."/>
            <person name="Donnadieu C."/>
            <person name="Faraut T."/>
            <person name="Fievet G."/>
            <person name="Helmstetter N."/>
            <person name="King M."/>
            <person name="Knapp S.J."/>
            <person name="Lai Z."/>
            <person name="Le Paslier M.C."/>
            <person name="Lippi Y."/>
            <person name="Lorenzon L."/>
            <person name="Mandel J.R."/>
            <person name="Marage G."/>
            <person name="Marchand G."/>
            <person name="Marquand E."/>
            <person name="Bret-Mestries E."/>
            <person name="Morien E."/>
            <person name="Nambeesan S."/>
            <person name="Nguyen T."/>
            <person name="Pegot-Espagnet P."/>
            <person name="Pouilly N."/>
            <person name="Raftis F."/>
            <person name="Sallet E."/>
            <person name="Schiex T."/>
            <person name="Thomas J."/>
            <person name="Vandecasteele C."/>
            <person name="Vares D."/>
            <person name="Vear F."/>
            <person name="Vautrin S."/>
            <person name="Crespi M."/>
            <person name="Mangin B."/>
            <person name="Burke J.M."/>
            <person name="Salse J."/>
            <person name="Munos S."/>
            <person name="Vincourt P."/>
            <person name="Rieseberg L.H."/>
            <person name="Langlade N.B."/>
        </authorList>
    </citation>
    <scope>NUCLEOTIDE SEQUENCE</scope>
    <source>
        <tissue evidence="2">Leaves</tissue>
    </source>
</reference>
<gene>
    <name evidence="2" type="ORF">HanXRQr2_Chr10g0451951</name>
</gene>
<dbReference type="Gramene" id="mRNA:HanXRQr2_Chr10g0451951">
    <property type="protein sequence ID" value="CDS:HanXRQr2_Chr10g0451951.1"/>
    <property type="gene ID" value="HanXRQr2_Chr10g0451951"/>
</dbReference>
<sequence length="50" mass="5882">MRESNHSVQHKPTSYGNKSKHTYKSIIQRHQQKGHELKQITSVNKKTKHS</sequence>
<name>A0A9K3N5C2_HELAN</name>
<dbReference type="Proteomes" id="UP000215914">
    <property type="component" value="Unassembled WGS sequence"/>
</dbReference>
<evidence type="ECO:0000256" key="1">
    <source>
        <dbReference type="SAM" id="MobiDB-lite"/>
    </source>
</evidence>
<dbReference type="AlphaFoldDB" id="A0A9K3N5C2"/>
<feature type="compositionally biased region" description="Polar residues" evidence="1">
    <location>
        <begin position="1"/>
        <end position="17"/>
    </location>
</feature>
<feature type="region of interest" description="Disordered" evidence="1">
    <location>
        <begin position="1"/>
        <end position="50"/>
    </location>
</feature>
<organism evidence="2 3">
    <name type="scientific">Helianthus annuus</name>
    <name type="common">Common sunflower</name>
    <dbReference type="NCBI Taxonomy" id="4232"/>
    <lineage>
        <taxon>Eukaryota</taxon>
        <taxon>Viridiplantae</taxon>
        <taxon>Streptophyta</taxon>
        <taxon>Embryophyta</taxon>
        <taxon>Tracheophyta</taxon>
        <taxon>Spermatophyta</taxon>
        <taxon>Magnoliopsida</taxon>
        <taxon>eudicotyledons</taxon>
        <taxon>Gunneridae</taxon>
        <taxon>Pentapetalae</taxon>
        <taxon>asterids</taxon>
        <taxon>campanulids</taxon>
        <taxon>Asterales</taxon>
        <taxon>Asteraceae</taxon>
        <taxon>Asteroideae</taxon>
        <taxon>Heliantheae alliance</taxon>
        <taxon>Heliantheae</taxon>
        <taxon>Helianthus</taxon>
    </lineage>
</organism>
<comment type="caution">
    <text evidence="2">The sequence shown here is derived from an EMBL/GenBank/DDBJ whole genome shotgun (WGS) entry which is preliminary data.</text>
</comment>
<dbReference type="EMBL" id="MNCJ02000325">
    <property type="protein sequence ID" value="KAF5787370.1"/>
    <property type="molecule type" value="Genomic_DNA"/>
</dbReference>
<evidence type="ECO:0000313" key="2">
    <source>
        <dbReference type="EMBL" id="KAF5787370.1"/>
    </source>
</evidence>
<evidence type="ECO:0000313" key="3">
    <source>
        <dbReference type="Proteomes" id="UP000215914"/>
    </source>
</evidence>